<keyword evidence="3 6" id="KW-0285">Flavoprotein</keyword>
<evidence type="ECO:0000313" key="11">
    <source>
        <dbReference type="Proteomes" id="UP001596302"/>
    </source>
</evidence>
<organism evidence="10 11">
    <name type="scientific">Pseudonocardia hispaniensis</name>
    <dbReference type="NCBI Taxonomy" id="904933"/>
    <lineage>
        <taxon>Bacteria</taxon>
        <taxon>Bacillati</taxon>
        <taxon>Actinomycetota</taxon>
        <taxon>Actinomycetes</taxon>
        <taxon>Pseudonocardiales</taxon>
        <taxon>Pseudonocardiaceae</taxon>
        <taxon>Pseudonocardia</taxon>
    </lineage>
</organism>
<dbReference type="InterPro" id="IPR009075">
    <property type="entry name" value="AcylCo_DH/oxidase_C"/>
</dbReference>
<dbReference type="PANTHER" id="PTHR43884:SF20">
    <property type="entry name" value="ACYL-COA DEHYDROGENASE FADE28"/>
    <property type="match status" value="1"/>
</dbReference>
<evidence type="ECO:0000313" key="10">
    <source>
        <dbReference type="EMBL" id="MFC5994376.1"/>
    </source>
</evidence>
<dbReference type="Pfam" id="PF00441">
    <property type="entry name" value="Acyl-CoA_dh_1"/>
    <property type="match status" value="1"/>
</dbReference>
<dbReference type="CDD" id="cd00567">
    <property type="entry name" value="ACAD"/>
    <property type="match status" value="1"/>
</dbReference>
<evidence type="ECO:0000256" key="5">
    <source>
        <dbReference type="ARBA" id="ARBA00023002"/>
    </source>
</evidence>
<evidence type="ECO:0000259" key="7">
    <source>
        <dbReference type="Pfam" id="PF00441"/>
    </source>
</evidence>
<evidence type="ECO:0000259" key="9">
    <source>
        <dbReference type="Pfam" id="PF02771"/>
    </source>
</evidence>
<dbReference type="EC" id="1.-.-.-" evidence="10"/>
<dbReference type="SUPFAM" id="SSF47203">
    <property type="entry name" value="Acyl-CoA dehydrogenase C-terminal domain-like"/>
    <property type="match status" value="1"/>
</dbReference>
<dbReference type="GO" id="GO:0016491">
    <property type="term" value="F:oxidoreductase activity"/>
    <property type="evidence" value="ECO:0007669"/>
    <property type="project" value="UniProtKB-KW"/>
</dbReference>
<dbReference type="Gene3D" id="1.20.140.10">
    <property type="entry name" value="Butyryl-CoA Dehydrogenase, subunit A, domain 3"/>
    <property type="match status" value="1"/>
</dbReference>
<protein>
    <submittedName>
        <fullName evidence="10">Acyl-CoA dehydrogenase family protein</fullName>
        <ecNumber evidence="10">1.-.-.-</ecNumber>
    </submittedName>
</protein>
<keyword evidence="4 6" id="KW-0274">FAD</keyword>
<evidence type="ECO:0000256" key="4">
    <source>
        <dbReference type="ARBA" id="ARBA00022827"/>
    </source>
</evidence>
<dbReference type="Gene3D" id="1.10.540.10">
    <property type="entry name" value="Acyl-CoA dehydrogenase/oxidase, N-terminal domain"/>
    <property type="match status" value="1"/>
</dbReference>
<comment type="caution">
    <text evidence="10">The sequence shown here is derived from an EMBL/GenBank/DDBJ whole genome shotgun (WGS) entry which is preliminary data.</text>
</comment>
<evidence type="ECO:0000256" key="2">
    <source>
        <dbReference type="ARBA" id="ARBA00009347"/>
    </source>
</evidence>
<dbReference type="Pfam" id="PF02770">
    <property type="entry name" value="Acyl-CoA_dh_M"/>
    <property type="match status" value="1"/>
</dbReference>
<feature type="domain" description="Acyl-CoA dehydrogenase/oxidase C-terminal" evidence="7">
    <location>
        <begin position="236"/>
        <end position="358"/>
    </location>
</feature>
<reference evidence="11" key="1">
    <citation type="journal article" date="2019" name="Int. J. Syst. Evol. Microbiol.">
        <title>The Global Catalogue of Microorganisms (GCM) 10K type strain sequencing project: providing services to taxonomists for standard genome sequencing and annotation.</title>
        <authorList>
            <consortium name="The Broad Institute Genomics Platform"/>
            <consortium name="The Broad Institute Genome Sequencing Center for Infectious Disease"/>
            <person name="Wu L."/>
            <person name="Ma J."/>
        </authorList>
    </citation>
    <scope>NUCLEOTIDE SEQUENCE [LARGE SCALE GENOMIC DNA]</scope>
    <source>
        <strain evidence="11">CCM 8391</strain>
    </source>
</reference>
<dbReference type="InterPro" id="IPR013786">
    <property type="entry name" value="AcylCoA_DH/ox_N"/>
</dbReference>
<dbReference type="InterPro" id="IPR036250">
    <property type="entry name" value="AcylCo_DH-like_C"/>
</dbReference>
<sequence>MTVDGARLDQSEYDELRQVLRAFFDECQPSEPPTEHTPALDRAQWLRMAGELGVQGLLIPEQWGGAGATLAEVGLVFEEAGRALHPFPLLSTIGLATPALLASGNEVAMKRYLPSIADGSCVATLAFVEPVGRWDPTSYDTTAVAEADGWQVNGVKDYVLDGTEADLMLVVADSAEGRVLLAVDPRQPGVQVIDRPALDRSRSLARVELDAVPAVLVAAPEEAPRSQQHAVDTALVCLAAEQVGGGERCLEMSVGHARERIQFGRPIGSFQAIKHKCADMLVELESGRALQRAALEQVLHHSPDRHIATAMAKSFCSEMFHHLAAENIQIHGAMGFSWEFEAHRYYKRATAAAVLFGSPLDHRLRLAELLDY</sequence>
<evidence type="ECO:0000256" key="6">
    <source>
        <dbReference type="RuleBase" id="RU362125"/>
    </source>
</evidence>
<keyword evidence="5 6" id="KW-0560">Oxidoreductase</keyword>
<proteinExistence type="inferred from homology"/>
<name>A0ABW1J0N8_9PSEU</name>
<dbReference type="PANTHER" id="PTHR43884">
    <property type="entry name" value="ACYL-COA DEHYDROGENASE"/>
    <property type="match status" value="1"/>
</dbReference>
<dbReference type="Gene3D" id="2.40.110.10">
    <property type="entry name" value="Butyryl-CoA Dehydrogenase, subunit A, domain 2"/>
    <property type="match status" value="1"/>
</dbReference>
<comment type="cofactor">
    <cofactor evidence="1 6">
        <name>FAD</name>
        <dbReference type="ChEBI" id="CHEBI:57692"/>
    </cofactor>
</comment>
<dbReference type="InterPro" id="IPR009100">
    <property type="entry name" value="AcylCoA_DH/oxidase_NM_dom_sf"/>
</dbReference>
<dbReference type="SUPFAM" id="SSF56645">
    <property type="entry name" value="Acyl-CoA dehydrogenase NM domain-like"/>
    <property type="match status" value="1"/>
</dbReference>
<evidence type="ECO:0000259" key="8">
    <source>
        <dbReference type="Pfam" id="PF02770"/>
    </source>
</evidence>
<accession>A0ABW1J0N8</accession>
<evidence type="ECO:0000256" key="3">
    <source>
        <dbReference type="ARBA" id="ARBA00022630"/>
    </source>
</evidence>
<comment type="similarity">
    <text evidence="2 6">Belongs to the acyl-CoA dehydrogenase family.</text>
</comment>
<dbReference type="InterPro" id="IPR037069">
    <property type="entry name" value="AcylCoA_DH/ox_N_sf"/>
</dbReference>
<dbReference type="RefSeq" id="WP_379584409.1">
    <property type="nucleotide sequence ID" value="NZ_JBHSQW010000018.1"/>
</dbReference>
<dbReference type="EMBL" id="JBHSQW010000018">
    <property type="protein sequence ID" value="MFC5994376.1"/>
    <property type="molecule type" value="Genomic_DNA"/>
</dbReference>
<dbReference type="Proteomes" id="UP001596302">
    <property type="component" value="Unassembled WGS sequence"/>
</dbReference>
<keyword evidence="11" id="KW-1185">Reference proteome</keyword>
<dbReference type="InterPro" id="IPR046373">
    <property type="entry name" value="Acyl-CoA_Oxase/DH_mid-dom_sf"/>
</dbReference>
<dbReference type="InterPro" id="IPR006091">
    <property type="entry name" value="Acyl-CoA_Oxase/DH_mid-dom"/>
</dbReference>
<evidence type="ECO:0000256" key="1">
    <source>
        <dbReference type="ARBA" id="ARBA00001974"/>
    </source>
</evidence>
<dbReference type="Pfam" id="PF02771">
    <property type="entry name" value="Acyl-CoA_dh_N"/>
    <property type="match status" value="1"/>
</dbReference>
<gene>
    <name evidence="10" type="ORF">ACFQE5_09155</name>
</gene>
<feature type="domain" description="Acyl-CoA dehydrogenase/oxidase N-terminal" evidence="9">
    <location>
        <begin position="12"/>
        <end position="119"/>
    </location>
</feature>
<feature type="domain" description="Acyl-CoA oxidase/dehydrogenase middle" evidence="8">
    <location>
        <begin position="125"/>
        <end position="195"/>
    </location>
</feature>